<dbReference type="NCBIfam" id="TIGR04183">
    <property type="entry name" value="Por_Secre_tail"/>
    <property type="match status" value="1"/>
</dbReference>
<name>A0A286GGL1_9BACT</name>
<dbReference type="Gene3D" id="2.60.40.4070">
    <property type="match status" value="1"/>
</dbReference>
<evidence type="ECO:0000259" key="1">
    <source>
        <dbReference type="SMART" id="SM00458"/>
    </source>
</evidence>
<keyword evidence="3" id="KW-1185">Reference proteome</keyword>
<feature type="domain" description="Ricin B lectin" evidence="1">
    <location>
        <begin position="1037"/>
        <end position="1173"/>
    </location>
</feature>
<dbReference type="InterPro" id="IPR000772">
    <property type="entry name" value="Ricin_B_lectin"/>
</dbReference>
<dbReference type="SUPFAM" id="SSF63825">
    <property type="entry name" value="YWTD domain"/>
    <property type="match status" value="1"/>
</dbReference>
<dbReference type="SMART" id="SM00458">
    <property type="entry name" value="RICIN"/>
    <property type="match status" value="1"/>
</dbReference>
<dbReference type="RefSeq" id="WP_245877939.1">
    <property type="nucleotide sequence ID" value="NZ_OCNH01000004.1"/>
</dbReference>
<dbReference type="EMBL" id="OCNH01000004">
    <property type="protein sequence ID" value="SOD94663.1"/>
    <property type="molecule type" value="Genomic_DNA"/>
</dbReference>
<dbReference type="InterPro" id="IPR035992">
    <property type="entry name" value="Ricin_B-like_lectins"/>
</dbReference>
<protein>
    <submittedName>
        <fullName evidence="2">Por secretion system C-terminal sorting domain-containing protein</fullName>
    </submittedName>
</protein>
<evidence type="ECO:0000313" key="3">
    <source>
        <dbReference type="Proteomes" id="UP000219452"/>
    </source>
</evidence>
<organism evidence="2 3">
    <name type="scientific">Spirosoma fluviale</name>
    <dbReference type="NCBI Taxonomy" id="1597977"/>
    <lineage>
        <taxon>Bacteria</taxon>
        <taxon>Pseudomonadati</taxon>
        <taxon>Bacteroidota</taxon>
        <taxon>Cytophagia</taxon>
        <taxon>Cytophagales</taxon>
        <taxon>Cytophagaceae</taxon>
        <taxon>Spirosoma</taxon>
    </lineage>
</organism>
<dbReference type="Proteomes" id="UP000219452">
    <property type="component" value="Unassembled WGS sequence"/>
</dbReference>
<accession>A0A286GGL1</accession>
<dbReference type="AlphaFoldDB" id="A0A286GGL1"/>
<proteinExistence type="predicted"/>
<dbReference type="Pfam" id="PF18962">
    <property type="entry name" value="Por_Secre_tail"/>
    <property type="match status" value="1"/>
</dbReference>
<dbReference type="Gene3D" id="2.120.10.30">
    <property type="entry name" value="TolB, C-terminal domain"/>
    <property type="match status" value="1"/>
</dbReference>
<dbReference type="PROSITE" id="PS50231">
    <property type="entry name" value="RICIN_B_LECTIN"/>
    <property type="match status" value="1"/>
</dbReference>
<dbReference type="InterPro" id="IPR026444">
    <property type="entry name" value="Secre_tail"/>
</dbReference>
<dbReference type="Pfam" id="PF14200">
    <property type="entry name" value="RicinB_lectin_2"/>
    <property type="match status" value="2"/>
</dbReference>
<evidence type="ECO:0000313" key="2">
    <source>
        <dbReference type="EMBL" id="SOD94663.1"/>
    </source>
</evidence>
<dbReference type="SUPFAM" id="SSF50370">
    <property type="entry name" value="Ricin B-like lectins"/>
    <property type="match status" value="1"/>
</dbReference>
<reference evidence="3" key="1">
    <citation type="submission" date="2017-09" db="EMBL/GenBank/DDBJ databases">
        <authorList>
            <person name="Varghese N."/>
            <person name="Submissions S."/>
        </authorList>
    </citation>
    <scope>NUCLEOTIDE SEQUENCE [LARGE SCALE GENOMIC DNA]</scope>
    <source>
        <strain evidence="3">DSM 29961</strain>
    </source>
</reference>
<dbReference type="InterPro" id="IPR011042">
    <property type="entry name" value="6-blade_b-propeller_TolB-like"/>
</dbReference>
<gene>
    <name evidence="2" type="ORF">SAMN06269250_4598</name>
</gene>
<dbReference type="Gene3D" id="2.80.10.50">
    <property type="match status" value="3"/>
</dbReference>
<sequence length="1268" mass="138067">MIYKRFLPILIALLCFSLPELVLAQTKRAVSFSFNLAANTRTSAGVFAKDGTLVRTLWSGVSMSAGSYSKNWDGLMDNGQTAATDTYDIRVLSNNVSYTWEGVIGNSSYGISKNNNVQRAFLRMQSLAISGTNAYYGVGYAEGHPSQAKFIVGSPQSRIEFSPKEETAQATLFTATDGTTVYWGGYDGYGNGSSWFVYGTKTSDNTEQIFSNGQSLRMTLGKTYASCLDVIPQTNGTITGMAVQKSGNYLFVSHKALQQIRVYNKTTGALAQTLPFNEAAGLAVDAQDRLWVVNGTSVRKYSVQPDGTLLNAGIAISGLERPMALAVSPDNGTVLVADGGGSQQVKAYSNLNGMPLWTFGQRGGYVTDPTVSNDKFYFSDVSGGINDTFLAFQADGSFWVGDSGNYRAQHYTAGRTFIDRIQYIQNNYSSFVDQNNSSRVFAQFLEFSIDYSKPLAANNGSWTLVKNWRAALPAEYFEILSINHTYITNIFRDVLTMPNGRVYGFLKRFTDNKWVLVELPASGPLRITNQAFDSQNRYTYHITPDGSLKQSASNLSGTTGTIDWQNRPLTGFDASNNPIWGAPVNYVSAPISSGEEPVNWYGGQGRTGETTSSGVMITFDDGKINGAVGGGYHLGGLKANTNKWLWKTAYATMADYKGPYPSDGAYDVGNGVVYGGGGISVYDRHIFWNYHGEFWKGSQTNKWQHVYDNGLLVGVFGKTGPEARQESIDGGAVPGMAGNVYYGTVVKGTDGNVYLYHAEEAGWSGIHRWKINGLNTIQEQIIPLQTLSAYPISTNPSDLGGIDLLQGLARKAVLQSGAYGWTRNPTNNFDNGYNDKWIAKTSVLSYDRFANPDLYVNFSKANSSYSVTRDLGNNIDQNYWSLKGTITFDGTNPNNGVSGQANTGGCYFDVLDNNGKVLARIKQQVFFELANAPVKLYGNTKVIAQGQYFNAASSPTTASDPFEITMSSGTLTIKYRNFAPVTATIYDNAGNLKNPKSVRLFFWSNGINYERTIDIQSLRFYTNTTPQPTTASVTNGTNYYVQAKHSGKYLDVASQSKVDGSSVIQTTYTSGTSQQWTLTAVDNEEYTISAVHSDKLLDIWGGSTSDGAIASQWSSSGLANQKFKLVDAGDGYFNVVNSNSTKCLEVQGNSTADGALLQQSACGGSNNQKFLFTKVAANTKSKVVDFFNQNSDVRVNVYPNPAVDFVTIDGARGAVITIFDAMGRIKSTTDCTVDSSTLSVSSYGTGEYILQIKKDNQLINKKLIVSRM</sequence>